<organism evidence="2 3">
    <name type="scientific">Pseudoxanthobacter soli DSM 19599</name>
    <dbReference type="NCBI Taxonomy" id="1123029"/>
    <lineage>
        <taxon>Bacteria</taxon>
        <taxon>Pseudomonadati</taxon>
        <taxon>Pseudomonadota</taxon>
        <taxon>Alphaproteobacteria</taxon>
        <taxon>Hyphomicrobiales</taxon>
        <taxon>Segnochrobactraceae</taxon>
        <taxon>Pseudoxanthobacter</taxon>
    </lineage>
</organism>
<sequence>MGAGRIAKATAILCAMLSLAACGSLGFPPKPVAQVPPPALDVARYQTFAMAPPTGVPGNLGDAYLRQMYIRARQEGLNFPTTPDTKTNYLIKTHMNAVGDDSGSTVYYIVDIYDSDGRRATRIVGHEAAGGTYSDPWSGASTGTMTTIALKAMFSVSAWLFSGR</sequence>
<keyword evidence="3" id="KW-1185">Reference proteome</keyword>
<gene>
    <name evidence="2" type="ORF">SAMN02745172_01790</name>
</gene>
<evidence type="ECO:0000313" key="3">
    <source>
        <dbReference type="Proteomes" id="UP000186406"/>
    </source>
</evidence>
<evidence type="ECO:0008006" key="4">
    <source>
        <dbReference type="Google" id="ProtNLM"/>
    </source>
</evidence>
<evidence type="ECO:0000256" key="1">
    <source>
        <dbReference type="SAM" id="SignalP"/>
    </source>
</evidence>
<dbReference type="EMBL" id="FRXO01000003">
    <property type="protein sequence ID" value="SHO64626.1"/>
    <property type="molecule type" value="Genomic_DNA"/>
</dbReference>
<accession>A0A1M7ZIX6</accession>
<name>A0A1M7ZIX6_9HYPH</name>
<dbReference type="OrthoDB" id="7374881at2"/>
<dbReference type="RefSeq" id="WP_073627731.1">
    <property type="nucleotide sequence ID" value="NZ_FRXO01000003.1"/>
</dbReference>
<feature type="chain" id="PRO_5012025925" description="Lipoprotein" evidence="1">
    <location>
        <begin position="21"/>
        <end position="164"/>
    </location>
</feature>
<reference evidence="2 3" key="1">
    <citation type="submission" date="2016-12" db="EMBL/GenBank/DDBJ databases">
        <authorList>
            <person name="Song W.-J."/>
            <person name="Kurnit D.M."/>
        </authorList>
    </citation>
    <scope>NUCLEOTIDE SEQUENCE [LARGE SCALE GENOMIC DNA]</scope>
    <source>
        <strain evidence="2 3">DSM 19599</strain>
    </source>
</reference>
<feature type="signal peptide" evidence="1">
    <location>
        <begin position="1"/>
        <end position="20"/>
    </location>
</feature>
<dbReference type="AlphaFoldDB" id="A0A1M7ZIX6"/>
<dbReference type="PROSITE" id="PS51257">
    <property type="entry name" value="PROKAR_LIPOPROTEIN"/>
    <property type="match status" value="1"/>
</dbReference>
<protein>
    <recommendedName>
        <fullName evidence="4">Lipoprotein</fullName>
    </recommendedName>
</protein>
<dbReference type="Proteomes" id="UP000186406">
    <property type="component" value="Unassembled WGS sequence"/>
</dbReference>
<proteinExistence type="predicted"/>
<evidence type="ECO:0000313" key="2">
    <source>
        <dbReference type="EMBL" id="SHO64626.1"/>
    </source>
</evidence>
<keyword evidence="1" id="KW-0732">Signal</keyword>
<dbReference type="STRING" id="1123029.SAMN02745172_01790"/>